<keyword evidence="4 7" id="KW-0547">Nucleotide-binding</keyword>
<evidence type="ECO:0000256" key="3">
    <source>
        <dbReference type="ARBA" id="ARBA00022598"/>
    </source>
</evidence>
<name>B6YQA9_AZOPC</name>
<dbReference type="CDD" id="cd07570">
    <property type="entry name" value="GAT_Gln-NAD-synth"/>
    <property type="match status" value="1"/>
</dbReference>
<dbReference type="EC" id="6.3.5.1" evidence="7 8"/>
<feature type="active site" description="Proton acceptor; for glutaminase activity" evidence="7">
    <location>
        <position position="47"/>
    </location>
</feature>
<dbReference type="GO" id="GO:0004359">
    <property type="term" value="F:glutaminase activity"/>
    <property type="evidence" value="ECO:0007669"/>
    <property type="project" value="InterPro"/>
</dbReference>
<dbReference type="InterPro" id="IPR014445">
    <property type="entry name" value="Gln-dep_NAD_synthase"/>
</dbReference>
<dbReference type="CDD" id="cd00553">
    <property type="entry name" value="NAD_synthase"/>
    <property type="match status" value="1"/>
</dbReference>
<dbReference type="HOGENOM" id="CLU_025662_0_0_10"/>
<proteinExistence type="inferred from homology"/>
<evidence type="ECO:0000256" key="4">
    <source>
        <dbReference type="ARBA" id="ARBA00022741"/>
    </source>
</evidence>
<comment type="pathway">
    <text evidence="1 7 8">Cofactor biosynthesis; NAD(+) biosynthesis; NAD(+) from deamido-NAD(+) (L-Gln route): step 1/1.</text>
</comment>
<dbReference type="HAMAP" id="MF_02090">
    <property type="entry name" value="NadE_glutamine_dep"/>
    <property type="match status" value="1"/>
</dbReference>
<dbReference type="Gene3D" id="3.60.110.10">
    <property type="entry name" value="Carbon-nitrogen hydrolase"/>
    <property type="match status" value="1"/>
</dbReference>
<evidence type="ECO:0000256" key="7">
    <source>
        <dbReference type="HAMAP-Rule" id="MF_02090"/>
    </source>
</evidence>
<feature type="domain" description="CN hydrolase" evidence="10">
    <location>
        <begin position="9"/>
        <end position="271"/>
    </location>
</feature>
<dbReference type="GO" id="GO:0005737">
    <property type="term" value="C:cytoplasm"/>
    <property type="evidence" value="ECO:0007669"/>
    <property type="project" value="InterPro"/>
</dbReference>
<dbReference type="InterPro" id="IPR041856">
    <property type="entry name" value="NAD+_synth_C"/>
</dbReference>
<comment type="function">
    <text evidence="7">Catalyzes the ATP-dependent amidation of deamido-NAD to form NAD. Uses L-glutamine as a nitrogen source.</text>
</comment>
<keyword evidence="5 7" id="KW-0067">ATP-binding</keyword>
<dbReference type="KEGG" id="aps:CFPG_118"/>
<feature type="binding site" evidence="7">
    <location>
        <position position="604"/>
    </location>
    <ligand>
        <name>deamido-NAD(+)</name>
        <dbReference type="ChEBI" id="CHEBI:58437"/>
        <note>ligand shared between two neighboring subunits</note>
    </ligand>
</feature>
<feature type="binding site" evidence="7">
    <location>
        <begin position="355"/>
        <end position="362"/>
    </location>
    <ligand>
        <name>ATP</name>
        <dbReference type="ChEBI" id="CHEBI:30616"/>
    </ligand>
</feature>
<feature type="binding site" evidence="7">
    <location>
        <position position="198"/>
    </location>
    <ligand>
        <name>L-glutamine</name>
        <dbReference type="ChEBI" id="CHEBI:58359"/>
    </ligand>
</feature>
<dbReference type="EMBL" id="AP010656">
    <property type="protein sequence ID" value="BAG83381.1"/>
    <property type="molecule type" value="Genomic_DNA"/>
</dbReference>
<dbReference type="UniPathway" id="UPA00253">
    <property type="reaction ID" value="UER00334"/>
</dbReference>
<dbReference type="eggNOG" id="COG0388">
    <property type="taxonomic scope" value="Bacteria"/>
</dbReference>
<evidence type="ECO:0000259" key="10">
    <source>
        <dbReference type="PROSITE" id="PS50263"/>
    </source>
</evidence>
<dbReference type="Gene3D" id="3.40.50.620">
    <property type="entry name" value="HUPs"/>
    <property type="match status" value="1"/>
</dbReference>
<dbReference type="PROSITE" id="PS50263">
    <property type="entry name" value="CN_HYDROLASE"/>
    <property type="match status" value="1"/>
</dbReference>
<dbReference type="InterPro" id="IPR003010">
    <property type="entry name" value="C-N_Hydrolase"/>
</dbReference>
<dbReference type="NCBIfam" id="NF002730">
    <property type="entry name" value="PRK02628.1"/>
    <property type="match status" value="1"/>
</dbReference>
<accession>B6YQA9</accession>
<dbReference type="InterPro" id="IPR003694">
    <property type="entry name" value="NAD_synthase"/>
</dbReference>
<evidence type="ECO:0000256" key="5">
    <source>
        <dbReference type="ARBA" id="ARBA00022840"/>
    </source>
</evidence>
<dbReference type="NCBIfam" id="TIGR00552">
    <property type="entry name" value="nadE"/>
    <property type="match status" value="1"/>
</dbReference>
<dbReference type="PIRSF" id="PIRSF006630">
    <property type="entry name" value="NADS_GAT"/>
    <property type="match status" value="1"/>
</dbReference>
<feature type="binding site" evidence="7">
    <location>
        <begin position="475"/>
        <end position="478"/>
    </location>
    <ligand>
        <name>deamido-NAD(+)</name>
        <dbReference type="ChEBI" id="CHEBI:58437"/>
        <note>ligand shared between two neighboring subunits</note>
    </ligand>
</feature>
<feature type="binding site" evidence="7">
    <location>
        <position position="470"/>
    </location>
    <ligand>
        <name>deamido-NAD(+)</name>
        <dbReference type="ChEBI" id="CHEBI:58437"/>
        <note>ligand shared between two neighboring subunits</note>
    </ligand>
</feature>
<feature type="active site" description="Nucleophile; for glutaminase activity" evidence="7">
    <location>
        <position position="171"/>
    </location>
</feature>
<comment type="catalytic activity">
    <reaction evidence="7 8">
        <text>deamido-NAD(+) + L-glutamine + ATP + H2O = L-glutamate + AMP + diphosphate + NAD(+) + H(+)</text>
        <dbReference type="Rhea" id="RHEA:24384"/>
        <dbReference type="ChEBI" id="CHEBI:15377"/>
        <dbReference type="ChEBI" id="CHEBI:15378"/>
        <dbReference type="ChEBI" id="CHEBI:29985"/>
        <dbReference type="ChEBI" id="CHEBI:30616"/>
        <dbReference type="ChEBI" id="CHEBI:33019"/>
        <dbReference type="ChEBI" id="CHEBI:57540"/>
        <dbReference type="ChEBI" id="CHEBI:58359"/>
        <dbReference type="ChEBI" id="CHEBI:58437"/>
        <dbReference type="ChEBI" id="CHEBI:456215"/>
        <dbReference type="EC" id="6.3.5.1"/>
    </reaction>
</comment>
<dbReference type="Gene3D" id="1.10.10.1140">
    <property type="entry name" value="Glutamine-dependent NAD+ synthetase, C-terminal domain"/>
    <property type="match status" value="1"/>
</dbReference>
<dbReference type="GO" id="GO:0005524">
    <property type="term" value="F:ATP binding"/>
    <property type="evidence" value="ECO:0007669"/>
    <property type="project" value="UniProtKB-UniRule"/>
</dbReference>
<evidence type="ECO:0000256" key="1">
    <source>
        <dbReference type="ARBA" id="ARBA00005188"/>
    </source>
</evidence>
<feature type="binding site" evidence="7">
    <location>
        <position position="465"/>
    </location>
    <ligand>
        <name>ATP</name>
        <dbReference type="ChEBI" id="CHEBI:30616"/>
    </ligand>
</feature>
<dbReference type="eggNOG" id="COG0171">
    <property type="taxonomic scope" value="Bacteria"/>
</dbReference>
<dbReference type="RefSeq" id="WP_012573142.1">
    <property type="nucleotide sequence ID" value="NC_011565.1"/>
</dbReference>
<dbReference type="InterPro" id="IPR022310">
    <property type="entry name" value="NAD/GMP_synthase"/>
</dbReference>
<dbReference type="InterPro" id="IPR014729">
    <property type="entry name" value="Rossmann-like_a/b/a_fold"/>
</dbReference>
<dbReference type="STRING" id="511995.CFPG_118"/>
<evidence type="ECO:0000313" key="12">
    <source>
        <dbReference type="Proteomes" id="UP000000723"/>
    </source>
</evidence>
<comment type="similarity">
    <text evidence="2 7 8">In the C-terminal section; belongs to the NAD synthetase family.</text>
</comment>
<feature type="binding site" evidence="7">
    <location>
        <position position="122"/>
    </location>
    <ligand>
        <name>L-glutamine</name>
        <dbReference type="ChEBI" id="CHEBI:58359"/>
    </ligand>
</feature>
<comment type="similarity">
    <text evidence="9">Belongs to the NAD synthetase family.</text>
</comment>
<organism evidence="11 12">
    <name type="scientific">Azobacteroides pseudotrichonymphae genomovar. CFP2</name>
    <dbReference type="NCBI Taxonomy" id="511995"/>
    <lineage>
        <taxon>Bacteria</taxon>
        <taxon>Pseudomonadati</taxon>
        <taxon>Bacteroidota</taxon>
        <taxon>Bacteroidia</taxon>
        <taxon>Bacteroidales</taxon>
        <taxon>Candidatus Azobacteroides</taxon>
    </lineage>
</organism>
<dbReference type="Pfam" id="PF00795">
    <property type="entry name" value="CN_hydrolase"/>
    <property type="match status" value="1"/>
</dbReference>
<dbReference type="GO" id="GO:0008795">
    <property type="term" value="F:NAD+ synthase activity"/>
    <property type="evidence" value="ECO:0007669"/>
    <property type="project" value="UniProtKB-UniRule"/>
</dbReference>
<dbReference type="PANTHER" id="PTHR23090">
    <property type="entry name" value="NH 3 /GLUTAMINE-DEPENDENT NAD + SYNTHETASE"/>
    <property type="match status" value="1"/>
</dbReference>
<evidence type="ECO:0000256" key="2">
    <source>
        <dbReference type="ARBA" id="ARBA00007145"/>
    </source>
</evidence>
<dbReference type="GO" id="GO:0003952">
    <property type="term" value="F:NAD+ synthase (glutamine-hydrolyzing) activity"/>
    <property type="evidence" value="ECO:0007669"/>
    <property type="project" value="UniProtKB-UniRule"/>
</dbReference>
<dbReference type="SUPFAM" id="SSF56317">
    <property type="entry name" value="Carbon-nitrogen hydrolase"/>
    <property type="match status" value="1"/>
</dbReference>
<evidence type="ECO:0000256" key="9">
    <source>
        <dbReference type="RuleBase" id="RU003811"/>
    </source>
</evidence>
<evidence type="ECO:0000313" key="11">
    <source>
        <dbReference type="EMBL" id="BAG83381.1"/>
    </source>
</evidence>
<dbReference type="Pfam" id="PF02540">
    <property type="entry name" value="NAD_synthase"/>
    <property type="match status" value="1"/>
</dbReference>
<reference evidence="12" key="1">
    <citation type="journal article" date="2008" name="Science">
        <title>Genome of an endosymbiont coupling N2 fixation to cellulolysis within RT protist cells in termite gut.</title>
        <authorList>
            <person name="Hongoh Y."/>
            <person name="Sharma V.K."/>
            <person name="Prakash T."/>
            <person name="Noda S."/>
            <person name="Toh H."/>
            <person name="Taylor T.D."/>
            <person name="Kudo T."/>
            <person name="Sakaki Y."/>
            <person name="Toyoda A."/>
            <person name="Hattori M."/>
            <person name="Ohkuma M."/>
        </authorList>
    </citation>
    <scope>NUCLEOTIDE SEQUENCE [LARGE SCALE GENOMIC DNA]</scope>
</reference>
<dbReference type="InterPro" id="IPR036526">
    <property type="entry name" value="C-N_Hydrolase_sf"/>
</dbReference>
<feature type="active site" description="For glutaminase activity" evidence="7">
    <location>
        <position position="116"/>
    </location>
</feature>
<keyword evidence="6 7" id="KW-0520">NAD</keyword>
<dbReference type="GO" id="GO:0009435">
    <property type="term" value="P:NAD+ biosynthetic process"/>
    <property type="evidence" value="ECO:0007669"/>
    <property type="project" value="UniProtKB-UniRule"/>
</dbReference>
<gene>
    <name evidence="7" type="primary">nadE</name>
    <name evidence="11" type="ordered locus">CFPG_118</name>
</gene>
<protein>
    <recommendedName>
        <fullName evidence="7 8">Glutamine-dependent NAD(+) synthetase</fullName>
        <ecNumber evidence="7 8">6.3.5.1</ecNumber>
    </recommendedName>
    <alternativeName>
        <fullName evidence="7 8">NAD(+) synthase [glutamine-hydrolyzing]</fullName>
    </alternativeName>
</protein>
<keyword evidence="3 7" id="KW-0436">Ligase</keyword>
<feature type="binding site" evidence="7">
    <location>
        <position position="441"/>
    </location>
    <ligand>
        <name>deamido-NAD(+)</name>
        <dbReference type="ChEBI" id="CHEBI:58437"/>
        <note>ligand shared between two neighboring subunits</note>
    </ligand>
</feature>
<evidence type="ECO:0000256" key="8">
    <source>
        <dbReference type="PIRNR" id="PIRNR006630"/>
    </source>
</evidence>
<dbReference type="OrthoDB" id="9803818at2"/>
<evidence type="ECO:0000256" key="6">
    <source>
        <dbReference type="ARBA" id="ARBA00023027"/>
    </source>
</evidence>
<dbReference type="PANTHER" id="PTHR23090:SF9">
    <property type="entry name" value="GLUTAMINE-DEPENDENT NAD(+) SYNTHETASE"/>
    <property type="match status" value="1"/>
</dbReference>
<dbReference type="SUPFAM" id="SSF52402">
    <property type="entry name" value="Adenine nucleotide alpha hydrolases-like"/>
    <property type="match status" value="1"/>
</dbReference>
<keyword evidence="12" id="KW-1185">Reference proteome</keyword>
<sequence length="641" mass="72572">MRNYGFFRIGAAIPQLKVADCEFNAQQVAKHITEANDQEVQVVCFPELSISSYTCGDLFLQRTLIEGAEKVLVELLHNMQNLPICFIVGTPIEYNSKLYNCAVVCQHGKIKGIVPKVYLPNYSEFYEKRWFESYSNDESTIITYADNTVLFGTNLLFSLDLDLIKFSIEICEDLWSVIPPSSYHAIAGAQLIFNLSASDELIGKQQYVKSLISQQSARCHTAYVYTSAGFGESTTDLVYSGNAYVYENGKLLIESNRFQFHEQLIVCEIDYDLLNSERRKNTSFIGQPTTNNYKHIAIHQYPTINSPKLKRTINSTPFIPLSKNHNESCKEIFSIQISGLAKRIIHTNAQSLIIGVSGGLDSTLALLVCVKTIDKLGLSRKMVCGVTMPCFGTSSRTYLNALSLMTSLEIRIRKIDITKACNQHFKDIGHGDDIHDLTYENVQARERTQILMDLANQLNGIVIGTSDMSELALGWTTYNGDHMSMYGINAGIPKTLVCYLVKWIAATQLNESDKIVLSDIISTPISPELLPIDNKKQQIAQSTEDILGPYELHDFFLYHILRHGFTPSKIYFLAKHAFTDTYSEDFILKWMRVFYKRFFSNQFKRNCIPDGPKIGSVNLSPRGDWRMPSDATVDLWLKEME</sequence>
<feature type="binding site" evidence="7">
    <location>
        <position position="204"/>
    </location>
    <ligand>
        <name>L-glutamine</name>
        <dbReference type="ChEBI" id="CHEBI:58359"/>
    </ligand>
</feature>
<dbReference type="Proteomes" id="UP000000723">
    <property type="component" value="Chromosome"/>
</dbReference>
<dbReference type="AlphaFoldDB" id="B6YQA9"/>